<dbReference type="Pfam" id="PF13377">
    <property type="entry name" value="Peripla_BP_3"/>
    <property type="match status" value="1"/>
</dbReference>
<evidence type="ECO:0000256" key="2">
    <source>
        <dbReference type="ARBA" id="ARBA00023125"/>
    </source>
</evidence>
<dbReference type="CDD" id="cd01392">
    <property type="entry name" value="HTH_LacI"/>
    <property type="match status" value="1"/>
</dbReference>
<dbReference type="SUPFAM" id="SSF47413">
    <property type="entry name" value="lambda repressor-like DNA-binding domains"/>
    <property type="match status" value="1"/>
</dbReference>
<feature type="domain" description="HTH lacI-type" evidence="4">
    <location>
        <begin position="14"/>
        <end position="69"/>
    </location>
</feature>
<comment type="caution">
    <text evidence="5">The sequence shown here is derived from an EMBL/GenBank/DDBJ whole genome shotgun (WGS) entry which is preliminary data.</text>
</comment>
<dbReference type="Proteomes" id="UP001595748">
    <property type="component" value="Unassembled WGS sequence"/>
</dbReference>
<keyword evidence="3" id="KW-0804">Transcription</keyword>
<dbReference type="PANTHER" id="PTHR30146:SF138">
    <property type="entry name" value="TRANSCRIPTIONAL REGULATORY PROTEIN"/>
    <property type="match status" value="1"/>
</dbReference>
<proteinExistence type="predicted"/>
<reference evidence="6" key="1">
    <citation type="journal article" date="2019" name="Int. J. Syst. Evol. Microbiol.">
        <title>The Global Catalogue of Microorganisms (GCM) 10K type strain sequencing project: providing services to taxonomists for standard genome sequencing and annotation.</title>
        <authorList>
            <consortium name="The Broad Institute Genomics Platform"/>
            <consortium name="The Broad Institute Genome Sequencing Center for Infectious Disease"/>
            <person name="Wu L."/>
            <person name="Ma J."/>
        </authorList>
    </citation>
    <scope>NUCLEOTIDE SEQUENCE [LARGE SCALE GENOMIC DNA]</scope>
    <source>
        <strain evidence="6">CCTCC AB 2013263</strain>
    </source>
</reference>
<organism evidence="5 6">
    <name type="scientific">Deinococcus antarcticus</name>
    <dbReference type="NCBI Taxonomy" id="1298767"/>
    <lineage>
        <taxon>Bacteria</taxon>
        <taxon>Thermotogati</taxon>
        <taxon>Deinococcota</taxon>
        <taxon>Deinococci</taxon>
        <taxon>Deinococcales</taxon>
        <taxon>Deinococcaceae</taxon>
        <taxon>Deinococcus</taxon>
    </lineage>
</organism>
<dbReference type="Pfam" id="PF00356">
    <property type="entry name" value="LacI"/>
    <property type="match status" value="1"/>
</dbReference>
<dbReference type="RefSeq" id="WP_380080641.1">
    <property type="nucleotide sequence ID" value="NZ_JBHRZF010000211.1"/>
</dbReference>
<evidence type="ECO:0000256" key="3">
    <source>
        <dbReference type="ARBA" id="ARBA00023163"/>
    </source>
</evidence>
<protein>
    <submittedName>
        <fullName evidence="5">LacI family DNA-binding transcriptional regulator</fullName>
    </submittedName>
</protein>
<evidence type="ECO:0000256" key="1">
    <source>
        <dbReference type="ARBA" id="ARBA00023015"/>
    </source>
</evidence>
<dbReference type="InterPro" id="IPR028082">
    <property type="entry name" value="Peripla_BP_I"/>
</dbReference>
<dbReference type="SUPFAM" id="SSF53822">
    <property type="entry name" value="Periplasmic binding protein-like I"/>
    <property type="match status" value="1"/>
</dbReference>
<dbReference type="InterPro" id="IPR046335">
    <property type="entry name" value="LacI/GalR-like_sensor"/>
</dbReference>
<name>A0ABV8ABJ2_9DEIO</name>
<accession>A0ABV8ABJ2</accession>
<dbReference type="InterPro" id="IPR010982">
    <property type="entry name" value="Lambda_DNA-bd_dom_sf"/>
</dbReference>
<dbReference type="CDD" id="cd06279">
    <property type="entry name" value="PBP1_LacI-like"/>
    <property type="match status" value="1"/>
</dbReference>
<sequence length="353" mass="37591">MSPAKSRPRAKAKPTLRDVAQALGVSVATVSNAYNRPDQLSAELRDRILTTARDMGYPGPNPLARSLRRGKTGVIALVYDAPLEYAFADPAASLFLGSLAATIQTQGLNLLLLACPDSTQPVQTASVDGFIVYCSAEQSDLLGSVLARALPTVLVEQRPQRGTSQVGIDDLAGATQAARHLAELGHTHIGILSLEITREYRPEPVTPEREAGTRYLTTARRFQGYRRGAPQATFYPLETAQNTPQEGENRTLELLAQSPQVSAILCMSDVLAQGALNAARSLGRRVPQDLSIIGFDDLPSSETLNLTSVWQPTAEKGRQAGQALLGQLAGEATTQVTLPTQLVMRGSTAPAGG</sequence>
<keyword evidence="2 5" id="KW-0238">DNA-binding</keyword>
<dbReference type="SMART" id="SM00354">
    <property type="entry name" value="HTH_LACI"/>
    <property type="match status" value="1"/>
</dbReference>
<dbReference type="EMBL" id="JBHRZF010000211">
    <property type="protein sequence ID" value="MFC3862701.1"/>
    <property type="molecule type" value="Genomic_DNA"/>
</dbReference>
<dbReference type="InterPro" id="IPR000843">
    <property type="entry name" value="HTH_LacI"/>
</dbReference>
<dbReference type="Gene3D" id="3.40.50.2300">
    <property type="match status" value="2"/>
</dbReference>
<evidence type="ECO:0000313" key="6">
    <source>
        <dbReference type="Proteomes" id="UP001595748"/>
    </source>
</evidence>
<keyword evidence="1" id="KW-0805">Transcription regulation</keyword>
<dbReference type="PANTHER" id="PTHR30146">
    <property type="entry name" value="LACI-RELATED TRANSCRIPTIONAL REPRESSOR"/>
    <property type="match status" value="1"/>
</dbReference>
<keyword evidence="6" id="KW-1185">Reference proteome</keyword>
<gene>
    <name evidence="5" type="ORF">ACFOPQ_18200</name>
</gene>
<dbReference type="PROSITE" id="PS50932">
    <property type="entry name" value="HTH_LACI_2"/>
    <property type="match status" value="1"/>
</dbReference>
<evidence type="ECO:0000259" key="4">
    <source>
        <dbReference type="PROSITE" id="PS50932"/>
    </source>
</evidence>
<evidence type="ECO:0000313" key="5">
    <source>
        <dbReference type="EMBL" id="MFC3862701.1"/>
    </source>
</evidence>
<dbReference type="Gene3D" id="1.10.260.40">
    <property type="entry name" value="lambda repressor-like DNA-binding domains"/>
    <property type="match status" value="1"/>
</dbReference>
<dbReference type="GO" id="GO:0003677">
    <property type="term" value="F:DNA binding"/>
    <property type="evidence" value="ECO:0007669"/>
    <property type="project" value="UniProtKB-KW"/>
</dbReference>